<dbReference type="InterPro" id="IPR029058">
    <property type="entry name" value="AB_hydrolase_fold"/>
</dbReference>
<evidence type="ECO:0000313" key="4">
    <source>
        <dbReference type="EMBL" id="CAL2104862.1"/>
    </source>
</evidence>
<evidence type="ECO:0000256" key="1">
    <source>
        <dbReference type="ARBA" id="ARBA00022729"/>
    </source>
</evidence>
<proteinExistence type="predicted"/>
<accession>A0ABP1F923</accession>
<evidence type="ECO:0000256" key="2">
    <source>
        <dbReference type="SAM" id="SignalP"/>
    </source>
</evidence>
<keyword evidence="5" id="KW-1185">Reference proteome</keyword>
<gene>
    <name evidence="4" type="ORF">T190115A13A_100150</name>
</gene>
<dbReference type="Pfam" id="PF18962">
    <property type="entry name" value="Por_Secre_tail"/>
    <property type="match status" value="1"/>
</dbReference>
<name>A0ABP1F923_9FLAO</name>
<evidence type="ECO:0000313" key="5">
    <source>
        <dbReference type="Proteomes" id="UP001497602"/>
    </source>
</evidence>
<protein>
    <recommendedName>
        <fullName evidence="3">Secretion system C-terminal sorting domain-containing protein</fullName>
    </recommendedName>
</protein>
<dbReference type="Gene3D" id="3.40.50.1820">
    <property type="entry name" value="alpha/beta hydrolase"/>
    <property type="match status" value="1"/>
</dbReference>
<organism evidence="4 5">
    <name type="scientific">Tenacibaculum vairaonense</name>
    <dbReference type="NCBI Taxonomy" id="3137860"/>
    <lineage>
        <taxon>Bacteria</taxon>
        <taxon>Pseudomonadati</taxon>
        <taxon>Bacteroidota</taxon>
        <taxon>Flavobacteriia</taxon>
        <taxon>Flavobacteriales</taxon>
        <taxon>Flavobacteriaceae</taxon>
        <taxon>Tenacibaculum</taxon>
    </lineage>
</organism>
<dbReference type="EMBL" id="CAXJRC010000001">
    <property type="protein sequence ID" value="CAL2104862.1"/>
    <property type="molecule type" value="Genomic_DNA"/>
</dbReference>
<reference evidence="4 5" key="1">
    <citation type="submission" date="2024-05" db="EMBL/GenBank/DDBJ databases">
        <authorList>
            <person name="Duchaud E."/>
        </authorList>
    </citation>
    <scope>NUCLEOTIDE SEQUENCE [LARGE SCALE GENOMIC DNA]</scope>
    <source>
        <strain evidence="4">Ena-SAMPLE-TAB-13-05-2024-13:56:06:370-140305</strain>
    </source>
</reference>
<evidence type="ECO:0000259" key="3">
    <source>
        <dbReference type="Pfam" id="PF18962"/>
    </source>
</evidence>
<dbReference type="SUPFAM" id="SSF53474">
    <property type="entry name" value="alpha/beta-Hydrolases"/>
    <property type="match status" value="1"/>
</dbReference>
<sequence length="1149" mass="127775">MKFYFNKDNIMKIKKVIKLFSITFCLLTISISFSQENTIQKIIEQIDPGTIGQGDWNGDEYPINKTVKLPSLPNRDINLRGYVTIPRGVQGPFPVIVLLHGRHNICYINEGSDGFLTTNCGDAFNRESNEIPNYHGFRYIANTLVTHGYVVVSIDSNAIIDAVERDKQLSENTNVPLKIKDEGAQLRAELIQEHLNLLKEFNENATLKVADVPTFNTMDFNNVITMGHSRGGEGVVKHFIHNKNLGSPYKIKGVFSVAPTNTNNFIVPKGMNYSVMIPYCDGDLTQAPGVWNYDRQTENSDSSTHQILLMGANHNYFNIIWTPGNFTAGTSDDWKSLEENVGNTGSFCGDPNNRFSPEKQRNILNAYLHSFIKTYVEKDFRYSDPIFGINNHIPASTQLGNNEVHVSYHAPEVKRMNLNILENSDKIVREGLTSFSICGTGDEKHLCGNLDNDIDKRLDDHYSPEHKTGLPRILVSWNGTTNSKIAYTVSEKQKKLSSYTHFTLRAGVTAFPPFQINRVGGNQNFSISIIDASGKEASTEVAPHTNALFPPPGTIGNITPHNIANTIAIPLSNFNTIDLENIKSITFKFDKTSKGELYFTDFAFTNYNEIDFKEWTGNTNTDWVVNTNWKDNTTPLSTNDVLIPNVITTPVVDEGKTANAKNLVIEESSSLNISEGGAAIIEADFVNKGTVNISSKENKSGVLVVKGTSNGMVTFERSGLIANKWSIITVPVVGQSIKSFIENPENAIRVNTTVTPNRYAVGFYDDTKVAGSKWTYYTADDIQTDALTFERGKGYIISRVTDGSVKFKGTIETEDVNISAQEDKWNAVGNPYTAYMPVNNNTGTNFIQENLSKFNPTNVGVYIWDVTQNKYVAKTLVGDALSLTVGQGFFVKTKEGVSSISFKQKQRLTDATEVSAFSRKAIVPSIQVLAKQGDITVDTNIKYLTNGKKGLDPGYDVENFEGAKFDIFTRLVSGSSKQNFTLQSLPNDNYEKTIIPLGIKSEVGKKISISIKTKNLPAGLDVYIEDKLLGVKTKLNNLTETYQITFDKETEEIGRFFIHTQSKTLAVDEESLIETTQIYRTTDKNVIIKGIYNEKFTATIFNTLGTVLKEEVYSGTGQNKIKTSNFPIGVYLVNVKSNNLNITKKVILE</sequence>
<feature type="chain" id="PRO_5046924888" description="Secretion system C-terminal sorting domain-containing protein" evidence="2">
    <location>
        <begin position="35"/>
        <end position="1149"/>
    </location>
</feature>
<feature type="domain" description="Secretion system C-terminal sorting" evidence="3">
    <location>
        <begin position="1086"/>
        <end position="1147"/>
    </location>
</feature>
<keyword evidence="1 2" id="KW-0732">Signal</keyword>
<comment type="caution">
    <text evidence="4">The sequence shown here is derived from an EMBL/GenBank/DDBJ whole genome shotgun (WGS) entry which is preliminary data.</text>
</comment>
<feature type="signal peptide" evidence="2">
    <location>
        <begin position="1"/>
        <end position="34"/>
    </location>
</feature>
<dbReference type="Proteomes" id="UP001497602">
    <property type="component" value="Unassembled WGS sequence"/>
</dbReference>
<dbReference type="NCBIfam" id="TIGR04183">
    <property type="entry name" value="Por_Secre_tail"/>
    <property type="match status" value="1"/>
</dbReference>
<dbReference type="InterPro" id="IPR026444">
    <property type="entry name" value="Secre_tail"/>
</dbReference>